<accession>A0ABS1UV33</accession>
<dbReference type="CDD" id="cd09727">
    <property type="entry name" value="Cas6_I-E"/>
    <property type="match status" value="1"/>
</dbReference>
<evidence type="ECO:0000313" key="1">
    <source>
        <dbReference type="EMBL" id="MBL6280233.1"/>
    </source>
</evidence>
<dbReference type="SMART" id="SM01101">
    <property type="entry name" value="CRISPR_assoc"/>
    <property type="match status" value="1"/>
</dbReference>
<comment type="caution">
    <text evidence="1">The sequence shown here is derived from an EMBL/GenBank/DDBJ whole genome shotgun (WGS) entry which is preliminary data.</text>
</comment>
<reference evidence="1 2" key="1">
    <citation type="submission" date="2021-01" db="EMBL/GenBank/DDBJ databases">
        <title>Genome sequencing of Micromonospora fiedleri MG-37.</title>
        <authorList>
            <person name="Moreland P.E.J."/>
            <person name="Stach J.E.M."/>
        </authorList>
    </citation>
    <scope>NUCLEOTIDE SEQUENCE [LARGE SCALE GENOMIC DNA]</scope>
    <source>
        <strain evidence="1 2">MG-37</strain>
    </source>
</reference>
<dbReference type="SUPFAM" id="SSF117987">
    <property type="entry name" value="CRISPR-associated protein"/>
    <property type="match status" value="2"/>
</dbReference>
<organism evidence="1 2">
    <name type="scientific">Micromonospora fiedleri</name>
    <dbReference type="NCBI Taxonomy" id="1157498"/>
    <lineage>
        <taxon>Bacteria</taxon>
        <taxon>Bacillati</taxon>
        <taxon>Actinomycetota</taxon>
        <taxon>Actinomycetes</taxon>
        <taxon>Micromonosporales</taxon>
        <taxon>Micromonosporaceae</taxon>
        <taxon>Micromonospora</taxon>
    </lineage>
</organism>
<dbReference type="RefSeq" id="WP_203224454.1">
    <property type="nucleotide sequence ID" value="NZ_JAETXL010000017.1"/>
</dbReference>
<evidence type="ECO:0000313" key="2">
    <source>
        <dbReference type="Proteomes" id="UP000661193"/>
    </source>
</evidence>
<dbReference type="Proteomes" id="UP000661193">
    <property type="component" value="Unassembled WGS sequence"/>
</dbReference>
<dbReference type="Gene3D" id="3.30.70.1210">
    <property type="entry name" value="Crispr-associated protein, domain 2"/>
    <property type="match status" value="1"/>
</dbReference>
<keyword evidence="2" id="KW-1185">Reference proteome</keyword>
<dbReference type="Pfam" id="PF08798">
    <property type="entry name" value="CRISPR_assoc"/>
    <property type="match status" value="1"/>
</dbReference>
<dbReference type="Gene3D" id="3.30.70.1200">
    <property type="entry name" value="Crispr-associated protein, domain 1"/>
    <property type="match status" value="1"/>
</dbReference>
<proteinExistence type="predicted"/>
<protein>
    <submittedName>
        <fullName evidence="1">Type I-E CRISPR-associated protein Cas6/Cse3/CasE</fullName>
    </submittedName>
</protein>
<dbReference type="EMBL" id="JAETXL010000017">
    <property type="protein sequence ID" value="MBL6280233.1"/>
    <property type="molecule type" value="Genomic_DNA"/>
</dbReference>
<sequence length="243" mass="27133">MYLSKLTINVYSRDFRRDHADIRQMHRTIMAGYPHLPETTAARQAQAILWRLDSIHRGFVQYIQSSTKPDWSRLPADYLTEPPQVRSLQPLLDAITPGQRFAFRLVGNPTRTVVRPANRNHPLPENGKRPRGIRIARRKPEEQIEWLIRKGDQHGFVVPTAQNGHPDVSPSPCLDASGRARPGDKGPITIEPVRFEGHLVVTDAEAFRTAVQRGIGHGKAYGCGLVSLARPGSAASSSPRPPR</sequence>
<dbReference type="NCBIfam" id="TIGR01907">
    <property type="entry name" value="casE_Cse3"/>
    <property type="match status" value="1"/>
</dbReference>
<name>A0ABS1UV33_9ACTN</name>
<dbReference type="InterPro" id="IPR010179">
    <property type="entry name" value="CRISPR-assoc_prot_Cse3"/>
</dbReference>
<gene>
    <name evidence="1" type="primary">cas6e</name>
    <name evidence="1" type="ORF">JMF97_29135</name>
</gene>